<dbReference type="RefSeq" id="WP_106890020.1">
    <property type="nucleotide sequence ID" value="NZ_CP027860.1"/>
</dbReference>
<keyword evidence="2" id="KW-1185">Reference proteome</keyword>
<evidence type="ECO:0000313" key="1">
    <source>
        <dbReference type="EMBL" id="AVP96091.1"/>
    </source>
</evidence>
<sequence length="97" mass="11182">MYLTGSDLHWHSDRPPCEYAITLLIDYAPLTDSRYSQWSLDIENREGRVASLYQRIGDALICRGRELRHSRGVVPPGHQSLSLLYHFVDADYQGEMT</sequence>
<dbReference type="OrthoDB" id="1493578at2"/>
<dbReference type="EMBL" id="CP027860">
    <property type="protein sequence ID" value="AVP96091.1"/>
    <property type="molecule type" value="Genomic_DNA"/>
</dbReference>
<evidence type="ECO:0000313" key="2">
    <source>
        <dbReference type="Proteomes" id="UP000241074"/>
    </source>
</evidence>
<organism evidence="1 2">
    <name type="scientific">Ahniella affigens</name>
    <dbReference type="NCBI Taxonomy" id="2021234"/>
    <lineage>
        <taxon>Bacteria</taxon>
        <taxon>Pseudomonadati</taxon>
        <taxon>Pseudomonadota</taxon>
        <taxon>Gammaproteobacteria</taxon>
        <taxon>Lysobacterales</taxon>
        <taxon>Rhodanobacteraceae</taxon>
        <taxon>Ahniella</taxon>
    </lineage>
</organism>
<dbReference type="Proteomes" id="UP000241074">
    <property type="component" value="Chromosome"/>
</dbReference>
<accession>A0A2P1PML9</accession>
<gene>
    <name evidence="1" type="ORF">C7S18_02280</name>
</gene>
<reference evidence="1 2" key="1">
    <citation type="submission" date="2018-03" db="EMBL/GenBank/DDBJ databases">
        <title>Ahniella affigens gen. nov., sp. nov., a gammaproteobacterium isolated from sandy soil near a stream.</title>
        <authorList>
            <person name="Ko Y."/>
            <person name="Kim J.-H."/>
        </authorList>
    </citation>
    <scope>NUCLEOTIDE SEQUENCE [LARGE SCALE GENOMIC DNA]</scope>
    <source>
        <strain evidence="1 2">D13</strain>
    </source>
</reference>
<dbReference type="AlphaFoldDB" id="A0A2P1PML9"/>
<dbReference type="KEGG" id="xba:C7S18_02280"/>
<proteinExistence type="predicted"/>
<reference evidence="1 2" key="2">
    <citation type="submission" date="2018-03" db="EMBL/GenBank/DDBJ databases">
        <authorList>
            <person name="Keele B.F."/>
        </authorList>
    </citation>
    <scope>NUCLEOTIDE SEQUENCE [LARGE SCALE GENOMIC DNA]</scope>
    <source>
        <strain evidence="1 2">D13</strain>
    </source>
</reference>
<name>A0A2P1PML9_9GAMM</name>
<protein>
    <recommendedName>
        <fullName evidence="3">Fe2OG dioxygenase domain-containing protein</fullName>
    </recommendedName>
</protein>
<evidence type="ECO:0008006" key="3">
    <source>
        <dbReference type="Google" id="ProtNLM"/>
    </source>
</evidence>